<dbReference type="InterPro" id="IPR050505">
    <property type="entry name" value="WDR55/POC1"/>
</dbReference>
<dbReference type="SUPFAM" id="SSF50978">
    <property type="entry name" value="WD40 repeat-like"/>
    <property type="match status" value="1"/>
</dbReference>
<dbReference type="PROSITE" id="PS00678">
    <property type="entry name" value="WD_REPEATS_1"/>
    <property type="match status" value="4"/>
</dbReference>
<dbReference type="SUPFAM" id="SSF52540">
    <property type="entry name" value="P-loop containing nucleoside triphosphate hydrolases"/>
    <property type="match status" value="1"/>
</dbReference>
<dbReference type="RefSeq" id="WP_344437303.1">
    <property type="nucleotide sequence ID" value="NZ_BAAAMX010000038.1"/>
</dbReference>
<dbReference type="SUPFAM" id="SSF50998">
    <property type="entry name" value="Quinoprotein alcohol dehydrogenase-like"/>
    <property type="match status" value="2"/>
</dbReference>
<dbReference type="InterPro" id="IPR011047">
    <property type="entry name" value="Quinoprotein_ADH-like_sf"/>
</dbReference>
<accession>A0A4R4NZ58</accession>
<feature type="repeat" description="WD" evidence="3">
    <location>
        <begin position="814"/>
        <end position="855"/>
    </location>
</feature>
<evidence type="ECO:0000256" key="3">
    <source>
        <dbReference type="PROSITE-ProRule" id="PRU00221"/>
    </source>
</evidence>
<dbReference type="SMART" id="SM00320">
    <property type="entry name" value="WD40"/>
    <property type="match status" value="13"/>
</dbReference>
<organism evidence="5 6">
    <name type="scientific">Actinomadura bangladeshensis</name>
    <dbReference type="NCBI Taxonomy" id="453573"/>
    <lineage>
        <taxon>Bacteria</taxon>
        <taxon>Bacillati</taxon>
        <taxon>Actinomycetota</taxon>
        <taxon>Actinomycetes</taxon>
        <taxon>Streptosporangiales</taxon>
        <taxon>Thermomonosporaceae</taxon>
        <taxon>Actinomadura</taxon>
    </lineage>
</organism>
<dbReference type="PRINTS" id="PR00320">
    <property type="entry name" value="GPROTEINBRPT"/>
</dbReference>
<dbReference type="PROSITE" id="PS50294">
    <property type="entry name" value="WD_REPEATS_REGION"/>
    <property type="match status" value="8"/>
</dbReference>
<protein>
    <recommendedName>
        <fullName evidence="4">Novel STAND NTPase 1 domain-containing protein</fullName>
    </recommendedName>
</protein>
<dbReference type="InterPro" id="IPR001680">
    <property type="entry name" value="WD40_rpt"/>
</dbReference>
<dbReference type="PANTHER" id="PTHR44019">
    <property type="entry name" value="WD REPEAT-CONTAINING PROTEIN 55"/>
    <property type="match status" value="1"/>
</dbReference>
<name>A0A4R4NZ58_9ACTN</name>
<gene>
    <name evidence="5" type="ORF">E1284_19870</name>
</gene>
<feature type="repeat" description="WD" evidence="3">
    <location>
        <begin position="855"/>
        <end position="887"/>
    </location>
</feature>
<feature type="domain" description="Novel STAND NTPase 1" evidence="4">
    <location>
        <begin position="108"/>
        <end position="458"/>
    </location>
</feature>
<dbReference type="Pfam" id="PF00400">
    <property type="entry name" value="WD40"/>
    <property type="match status" value="11"/>
</dbReference>
<dbReference type="AlphaFoldDB" id="A0A4R4NZ58"/>
<dbReference type="Gene3D" id="2.130.10.10">
    <property type="entry name" value="YVTN repeat-like/Quinoprotein amine dehydrogenase"/>
    <property type="match status" value="4"/>
</dbReference>
<dbReference type="InterPro" id="IPR020472">
    <property type="entry name" value="WD40_PAC1"/>
</dbReference>
<feature type="repeat" description="WD" evidence="3">
    <location>
        <begin position="606"/>
        <end position="632"/>
    </location>
</feature>
<feature type="repeat" description="WD" evidence="3">
    <location>
        <begin position="1124"/>
        <end position="1155"/>
    </location>
</feature>
<feature type="repeat" description="WD" evidence="3">
    <location>
        <begin position="685"/>
        <end position="717"/>
    </location>
</feature>
<dbReference type="InterPro" id="IPR019775">
    <property type="entry name" value="WD40_repeat_CS"/>
</dbReference>
<keyword evidence="6" id="KW-1185">Reference proteome</keyword>
<dbReference type="CDD" id="cd00200">
    <property type="entry name" value="WD40"/>
    <property type="match status" value="2"/>
</dbReference>
<reference evidence="5 6" key="1">
    <citation type="submission" date="2019-03" db="EMBL/GenBank/DDBJ databases">
        <title>Draft genome sequences of novel Actinobacteria.</title>
        <authorList>
            <person name="Sahin N."/>
            <person name="Ay H."/>
            <person name="Saygin H."/>
        </authorList>
    </citation>
    <scope>NUCLEOTIDE SEQUENCE [LARGE SCALE GENOMIC DNA]</scope>
    <source>
        <strain evidence="5 6">DSM 45347</strain>
    </source>
</reference>
<keyword evidence="1 3" id="KW-0853">WD repeat</keyword>
<dbReference type="EMBL" id="SMJW01000097">
    <property type="protein sequence ID" value="TDC13553.1"/>
    <property type="molecule type" value="Genomic_DNA"/>
</dbReference>
<dbReference type="PROSITE" id="PS50082">
    <property type="entry name" value="WD_REPEATS_2"/>
    <property type="match status" value="10"/>
</dbReference>
<dbReference type="PANTHER" id="PTHR44019:SF8">
    <property type="entry name" value="POC1 CENTRIOLAR PROTEIN HOMOLOG"/>
    <property type="match status" value="1"/>
</dbReference>
<feature type="repeat" description="WD" evidence="3">
    <location>
        <begin position="1032"/>
        <end position="1065"/>
    </location>
</feature>
<keyword evidence="2" id="KW-0677">Repeat</keyword>
<feature type="repeat" description="WD" evidence="3">
    <location>
        <begin position="771"/>
        <end position="801"/>
    </location>
</feature>
<dbReference type="InterPro" id="IPR015943">
    <property type="entry name" value="WD40/YVTN_repeat-like_dom_sf"/>
</dbReference>
<dbReference type="Pfam" id="PF20703">
    <property type="entry name" value="nSTAND1"/>
    <property type="match status" value="1"/>
</dbReference>
<dbReference type="InterPro" id="IPR036322">
    <property type="entry name" value="WD40_repeat_dom_sf"/>
</dbReference>
<sequence length="1237" mass="129521">MALNAPSGGRAETPDPRRIVTRQDFARELTLLRDTAGLTVRQVARRAGMPDASAGGYFSGRHLPPLRPPRLPELLRACGVTDPAAVGLWLDALRRVRRSPGRRPAVVPYRGLARFEREDAAWYFGREDLTAALAARVRALRGRGALVVAGPSGAGKSSLLRAGLVPALQGEAEVVLRTAGGLEAAEVAALCGTGPAVVVVDQFEEVFTGRSEQDAEDLIAALLGLPAAVVLALRADFYGRALRHRELAAVLQTGQVVVTPMNEDELRRAIIAPAQRAGLELEPGLADLLLREVSPPPGARPGAAHETGTLPLLSHALLSTWERRRQGVLTIAGYRDGGGIEGAVAATAEEVYLGLDEEERLVARRLFGRLVHIADDTGVTRRRVAERELGDEARDVLDLFVGQRLVTARADGVEIAHEALLFAWPRLRAWLDADRAGLRTHRRLTAGAEAWEESGRDPGTLLRGAWLAEAEDLAADPRRGAALNERERRFLEASVLQRDAEARAARRLVRRARRLIAVLSAVSLLALGLAAVTLRQRHTADAQRDIAVSRQVAIGSGKLRAKDVALAGQTALAAYRVARTPEARSSLLESYSGPAATRIVSAGRVLQAVAVSADGRTLATGGADRAVRLWNIADRGRPVPVGEPVRGFPDTVYGVAFSPDGRTLAAGSGGGTVLMWSPGGTPRALTGPRSTVYAVAFSPDGRTLAAASADGTVRSWDTASPRPGGRVLATGPVPAQSAAFSPDGSTLAAGYADGTVHLVDMARPERAGRPLAAGKRTVYTVAFSPDGRTLAAGSADGSVRLLRMPGGSPAGGPLSGSKSWVNGVAFSPGGESVAAASSDGTVRVWDARTRALVASLPHPGPVTAVAFPRPGTLATAAADGAARIWDVPGPVIEGPDGGIFAAGLSRDGRVLALAGAGGTARLWSVADPRRPAPLGPVIERAAGPGTASGAAALSPDAATLAIGTNGGATQLWDVRSPGRPVAIPARLTGPGDVVQGLMFSPDGRLLTVAGNDKKVWLWDVRDPYRPVRAAELTGATNYTYQAAFSPDGRTLAYGTADRTVLLWDVADPRHPVRLGPALTGHGGYVFAAAFSADGRTMATAGGDNTVILWDVRDRAHPRPLPRRLTGPANYIYSLAYGSDGVLAATGGDGTIWLWDASDPSDPRPLATLAGSAEALYIDVAVPARPLLVTAGVGREVRLWNLDPGEVAAHICATAGTPITEHEWRRYVPSSPFAPPCR</sequence>
<evidence type="ECO:0000313" key="5">
    <source>
        <dbReference type="EMBL" id="TDC13553.1"/>
    </source>
</evidence>
<evidence type="ECO:0000259" key="4">
    <source>
        <dbReference type="Pfam" id="PF20703"/>
    </source>
</evidence>
<dbReference type="InterPro" id="IPR049052">
    <property type="entry name" value="nSTAND1"/>
</dbReference>
<dbReference type="Proteomes" id="UP000295431">
    <property type="component" value="Unassembled WGS sequence"/>
</dbReference>
<evidence type="ECO:0000313" key="6">
    <source>
        <dbReference type="Proteomes" id="UP000295431"/>
    </source>
</evidence>
<dbReference type="Pfam" id="PF13560">
    <property type="entry name" value="HTH_31"/>
    <property type="match status" value="1"/>
</dbReference>
<feature type="repeat" description="WD" evidence="3">
    <location>
        <begin position="645"/>
        <end position="677"/>
    </location>
</feature>
<comment type="caution">
    <text evidence="5">The sequence shown here is derived from an EMBL/GenBank/DDBJ whole genome shotgun (WGS) entry which is preliminary data.</text>
</comment>
<feature type="repeat" description="WD" evidence="3">
    <location>
        <begin position="987"/>
        <end position="1021"/>
    </location>
</feature>
<evidence type="ECO:0000256" key="2">
    <source>
        <dbReference type="ARBA" id="ARBA00022737"/>
    </source>
</evidence>
<proteinExistence type="predicted"/>
<evidence type="ECO:0000256" key="1">
    <source>
        <dbReference type="ARBA" id="ARBA00022574"/>
    </source>
</evidence>
<dbReference type="InterPro" id="IPR027417">
    <property type="entry name" value="P-loop_NTPase"/>
</dbReference>
<feature type="repeat" description="WD" evidence="3">
    <location>
        <begin position="1078"/>
        <end position="1112"/>
    </location>
</feature>